<name>A0A378JCX0_9GAMM</name>
<reference evidence="2 4" key="2">
    <citation type="submission" date="2018-06" db="EMBL/GenBank/DDBJ databases">
        <authorList>
            <consortium name="Pathogen Informatics"/>
            <person name="Doyle S."/>
        </authorList>
    </citation>
    <scope>NUCLEOTIDE SEQUENCE [LARGE SCALE GENOMIC DNA]</scope>
    <source>
        <strain evidence="2 4">NCTC12388</strain>
    </source>
</reference>
<sequence length="174" mass="19664">MSYGSQLYEEIKEAVDFFRFLKSTPLIRQIRKIINNTDKDCKKIPKDNIFKEVYSDQKKEMAVVQILNAINQSTEKNTNDPKISSLIQSLNGEKIKIGGFSSPNFHEYEKGSVAKSTLKQTISLSKNSTLPSLKEKFIQTLSNVANSIGTFLKILSKKNEISDKQNKSNDPRVG</sequence>
<protein>
    <submittedName>
        <fullName evidence="2">Uncharacterized protein</fullName>
    </submittedName>
</protein>
<dbReference type="EMBL" id="UGOB01000001">
    <property type="protein sequence ID" value="STX45186.1"/>
    <property type="molecule type" value="Genomic_DNA"/>
</dbReference>
<proteinExistence type="predicted"/>
<dbReference type="EMBL" id="LNYE01000029">
    <property type="protein sequence ID" value="KTD06368.1"/>
    <property type="molecule type" value="Genomic_DNA"/>
</dbReference>
<accession>A0A378JCX0</accession>
<dbReference type="Proteomes" id="UP000054691">
    <property type="component" value="Unassembled WGS sequence"/>
</dbReference>
<gene>
    <name evidence="1" type="ORF">Lgra_3145</name>
    <name evidence="2" type="ORF">NCTC12388_01915</name>
</gene>
<evidence type="ECO:0000313" key="4">
    <source>
        <dbReference type="Proteomes" id="UP000254476"/>
    </source>
</evidence>
<evidence type="ECO:0000313" key="3">
    <source>
        <dbReference type="Proteomes" id="UP000054691"/>
    </source>
</evidence>
<organism evidence="2 4">
    <name type="scientific">Legionella gratiana</name>
    <dbReference type="NCBI Taxonomy" id="45066"/>
    <lineage>
        <taxon>Bacteria</taxon>
        <taxon>Pseudomonadati</taxon>
        <taxon>Pseudomonadota</taxon>
        <taxon>Gammaproteobacteria</taxon>
        <taxon>Legionellales</taxon>
        <taxon>Legionellaceae</taxon>
        <taxon>Legionella</taxon>
    </lineage>
</organism>
<reference evidence="1 3" key="1">
    <citation type="submission" date="2015-11" db="EMBL/GenBank/DDBJ databases">
        <title>Genomic analysis of 38 Legionella species identifies large and diverse effector repertoires.</title>
        <authorList>
            <person name="Burstein D."/>
            <person name="Amaro F."/>
            <person name="Zusman T."/>
            <person name="Lifshitz Z."/>
            <person name="Cohen O."/>
            <person name="Gilbert J.A."/>
            <person name="Pupko T."/>
            <person name="Shuman H.A."/>
            <person name="Segal G."/>
        </authorList>
    </citation>
    <scope>NUCLEOTIDE SEQUENCE [LARGE SCALE GENOMIC DNA]</scope>
    <source>
        <strain evidence="1 3">Lyon 8420412</strain>
    </source>
</reference>
<dbReference type="Proteomes" id="UP000254476">
    <property type="component" value="Unassembled WGS sequence"/>
</dbReference>
<dbReference type="AlphaFoldDB" id="A0A378JCX0"/>
<evidence type="ECO:0000313" key="1">
    <source>
        <dbReference type="EMBL" id="KTD06368.1"/>
    </source>
</evidence>
<keyword evidence="3" id="KW-1185">Reference proteome</keyword>
<dbReference type="RefSeq" id="WP_058500117.1">
    <property type="nucleotide sequence ID" value="NZ_CAAAHW010000005.1"/>
</dbReference>
<evidence type="ECO:0000313" key="2">
    <source>
        <dbReference type="EMBL" id="STX45186.1"/>
    </source>
</evidence>